<dbReference type="GO" id="GO:0008806">
    <property type="term" value="F:carboxymethylenebutenolidase activity"/>
    <property type="evidence" value="ECO:0007669"/>
    <property type="project" value="UniProtKB-EC"/>
</dbReference>
<dbReference type="Proteomes" id="UP000220629">
    <property type="component" value="Unassembled WGS sequence"/>
</dbReference>
<dbReference type="AlphaFoldDB" id="A0A095G1F0"/>
<evidence type="ECO:0000313" key="3">
    <source>
        <dbReference type="EMBL" id="PEH37792.1"/>
    </source>
</evidence>
<comment type="caution">
    <text evidence="3">The sequence shown here is derived from an EMBL/GenBank/DDBJ whole genome shotgun (WGS) entry which is preliminary data.</text>
</comment>
<dbReference type="SUPFAM" id="SSF53474">
    <property type="entry name" value="alpha/beta-Hydrolases"/>
    <property type="match status" value="1"/>
</dbReference>
<reference evidence="2 4" key="1">
    <citation type="submission" date="2014-04" db="EMBL/GenBank/DDBJ databases">
        <authorList>
            <person name="Bishop-Lilly K.A."/>
            <person name="Broomall S.M."/>
            <person name="Chain P.S."/>
            <person name="Chertkov O."/>
            <person name="Coyne S.R."/>
            <person name="Daligault H.E."/>
            <person name="Davenport K.W."/>
            <person name="Erkkila T."/>
            <person name="Frey K.G."/>
            <person name="Gibbons H.S."/>
            <person name="Gu W."/>
            <person name="Jaissle J."/>
            <person name="Johnson S.L."/>
            <person name="Koroleva G.I."/>
            <person name="Ladner J.T."/>
            <person name="Lo C.-C."/>
            <person name="Minogue T.D."/>
            <person name="Munk C."/>
            <person name="Palacios G.F."/>
            <person name="Redden C.L."/>
            <person name="Rosenzweig C.N."/>
            <person name="Scholz M.B."/>
            <person name="Teshima H."/>
            <person name="Xu Y."/>
        </authorList>
    </citation>
    <scope>NUCLEOTIDE SEQUENCE [LARGE SCALE GENOMIC DNA]</scope>
    <source>
        <strain evidence="4">gladioli</strain>
        <strain evidence="2">Gladioli</strain>
    </source>
</reference>
<evidence type="ECO:0000259" key="1">
    <source>
        <dbReference type="Pfam" id="PF01738"/>
    </source>
</evidence>
<dbReference type="Pfam" id="PF01738">
    <property type="entry name" value="DLH"/>
    <property type="match status" value="1"/>
</dbReference>
<dbReference type="Proteomes" id="UP000029590">
    <property type="component" value="Unassembled WGS sequence"/>
</dbReference>
<dbReference type="Gene3D" id="3.40.50.1820">
    <property type="entry name" value="alpha/beta hydrolase"/>
    <property type="match status" value="1"/>
</dbReference>
<evidence type="ECO:0000313" key="5">
    <source>
        <dbReference type="Proteomes" id="UP000220629"/>
    </source>
</evidence>
<dbReference type="EMBL" id="PDDY01000004">
    <property type="protein sequence ID" value="PEH37792.1"/>
    <property type="molecule type" value="Genomic_DNA"/>
</dbReference>
<evidence type="ECO:0000313" key="4">
    <source>
        <dbReference type="Proteomes" id="UP000029590"/>
    </source>
</evidence>
<reference evidence="3" key="2">
    <citation type="submission" date="2017-09" db="EMBL/GenBank/DDBJ databases">
        <title>FDA dAtabase for Regulatory Grade micrObial Sequences (FDA-ARGOS): Supporting development and validation of Infectious Disease Dx tests.</title>
        <authorList>
            <person name="Minogue T."/>
            <person name="Wolcott M."/>
            <person name="Wasieloski L."/>
            <person name="Aguilar W."/>
            <person name="Moore D."/>
            <person name="Tallon L.J."/>
            <person name="Sadzewicz L."/>
            <person name="Ott S."/>
            <person name="Zhao X."/>
            <person name="Nagaraj S."/>
            <person name="Vavikolanu K."/>
            <person name="Aluvathingal J."/>
            <person name="Nadendla S."/>
            <person name="Sichtig H."/>
        </authorList>
    </citation>
    <scope>NUCLEOTIDE SEQUENCE</scope>
    <source>
        <strain evidence="3">FDAARGOS_390</strain>
    </source>
</reference>
<dbReference type="InterPro" id="IPR051049">
    <property type="entry name" value="Dienelactone_hydrolase-like"/>
</dbReference>
<dbReference type="EMBL" id="JPGG01000017">
    <property type="protein sequence ID" value="KGC11207.1"/>
    <property type="molecule type" value="Genomic_DNA"/>
</dbReference>
<feature type="domain" description="Dienelactone hydrolase" evidence="1">
    <location>
        <begin position="25"/>
        <end position="228"/>
    </location>
</feature>
<proteinExistence type="predicted"/>
<gene>
    <name evidence="2" type="primary">clcD</name>
    <name evidence="3" type="ORF">CRM94_25235</name>
    <name evidence="2" type="ORF">DM48_7346</name>
</gene>
<name>A0A095G1F0_BURGA</name>
<organism evidence="3 5">
    <name type="scientific">Burkholderia gladioli</name>
    <name type="common">Pseudomonas marginata</name>
    <name type="synonym">Phytomonas marginata</name>
    <dbReference type="NCBI Taxonomy" id="28095"/>
    <lineage>
        <taxon>Bacteria</taxon>
        <taxon>Pseudomonadati</taxon>
        <taxon>Pseudomonadota</taxon>
        <taxon>Betaproteobacteria</taxon>
        <taxon>Burkholderiales</taxon>
        <taxon>Burkholderiaceae</taxon>
        <taxon>Burkholderia</taxon>
    </lineage>
</organism>
<dbReference type="InterPro" id="IPR029058">
    <property type="entry name" value="AB_hydrolase_fold"/>
</dbReference>
<dbReference type="PANTHER" id="PTHR46623">
    <property type="entry name" value="CARBOXYMETHYLENEBUTENOLIDASE-RELATED"/>
    <property type="match status" value="1"/>
</dbReference>
<keyword evidence="2" id="KW-0378">Hydrolase</keyword>
<accession>A0A095G1F0</accession>
<reference evidence="5" key="3">
    <citation type="submission" date="2017-09" db="EMBL/GenBank/DDBJ databases">
        <title>FDA dAtabase for Regulatory Grade micrObial Sequences (FDA-ARGOS): Supporting development and validation of Infectious Disease Dx tests.</title>
        <authorList>
            <person name="Minogue T."/>
            <person name="Wolcott M."/>
            <person name="Wasieloski L."/>
            <person name="Aguilar W."/>
            <person name="Moore D."/>
            <person name="Tallon L."/>
            <person name="Sadzewicz L."/>
            <person name="Ott S."/>
            <person name="Zhao X."/>
            <person name="Nagaraj S."/>
            <person name="Vavikolanu K."/>
            <person name="Aluvathingal J."/>
            <person name="Nadendla S."/>
            <person name="Sichtig H."/>
        </authorList>
    </citation>
    <scope>NUCLEOTIDE SEQUENCE [LARGE SCALE GENOMIC DNA]</scope>
    <source>
        <strain evidence="5">FDAARGOS_390</strain>
    </source>
</reference>
<evidence type="ECO:0000313" key="2">
    <source>
        <dbReference type="EMBL" id="KGC11207.1"/>
    </source>
</evidence>
<dbReference type="PANTHER" id="PTHR46623:SF6">
    <property type="entry name" value="ALPHA_BETA-HYDROLASES SUPERFAMILY PROTEIN"/>
    <property type="match status" value="1"/>
</dbReference>
<dbReference type="EC" id="3.1.1.45" evidence="2"/>
<dbReference type="InterPro" id="IPR002925">
    <property type="entry name" value="Dienelactn_hydro"/>
</dbReference>
<dbReference type="RefSeq" id="WP_036050391.1">
    <property type="nucleotide sequence ID" value="NZ_CADEVY010000015.1"/>
</dbReference>
<dbReference type="KEGG" id="bgo:BM43_4149"/>
<dbReference type="OrthoDB" id="62567at2"/>
<protein>
    <submittedName>
        <fullName evidence="3">Carboxymethylenebutenolidase</fullName>
        <ecNumber evidence="2">3.1.1.45</ecNumber>
    </submittedName>
</protein>
<sequence length="233" mass="24905">MQFNASLSVPDGNIGLYTKGRAGEDVGAVVVLQEIFGVNANIRSTVDRLAGLGYRAIAPDLYWRQRAGVDLAADDPDNREQAMMLAQRYREAIGINMADLAALVSHLRTIHRKVGVVGYCLGGRLAFQSWLQFNVDAVVSYYGVGIENLLSEISDQRTPLLLHMGAEDPLNPPAAQNAIAEAVDGLPNATMETYPGVGHAFARLNGASYVASAATRADASTFSFLAKHLGNTA</sequence>